<dbReference type="OrthoDB" id="10020961at2759"/>
<feature type="domain" description="EF-hand" evidence="16">
    <location>
        <begin position="311"/>
        <end position="346"/>
    </location>
</feature>
<keyword evidence="13 14" id="KW-0472">Membrane</keyword>
<evidence type="ECO:0000256" key="15">
    <source>
        <dbReference type="SAM" id="Phobius"/>
    </source>
</evidence>
<name>A0A7R9BGP0_9CRUS</name>
<dbReference type="SMART" id="SM00054">
    <property type="entry name" value="EFh"/>
    <property type="match status" value="2"/>
</dbReference>
<keyword evidence="3 15" id="KW-0812">Transmembrane</keyword>
<dbReference type="SUPFAM" id="SSF52540">
    <property type="entry name" value="P-loop containing nucleoside triphosphate hydrolases"/>
    <property type="match status" value="2"/>
</dbReference>
<dbReference type="PROSITE" id="PS51423">
    <property type="entry name" value="MIRO"/>
    <property type="match status" value="2"/>
</dbReference>
<dbReference type="GO" id="GO:0007005">
    <property type="term" value="P:mitochondrion organization"/>
    <property type="evidence" value="ECO:0007669"/>
    <property type="project" value="InterPro"/>
</dbReference>
<comment type="function">
    <text evidence="14">Mitochondrial GTPase involved in mitochondrial trafficking. Probably involved in control of anterograde transport of mitochondria and their subcellular distribution.</text>
</comment>
<evidence type="ECO:0000256" key="14">
    <source>
        <dbReference type="PIRNR" id="PIRNR037488"/>
    </source>
</evidence>
<keyword evidence="9 14" id="KW-0106">Calcium</keyword>
<dbReference type="InterPro" id="IPR002048">
    <property type="entry name" value="EF_hand_dom"/>
</dbReference>
<dbReference type="InterPro" id="IPR021181">
    <property type="entry name" value="Miro"/>
</dbReference>
<dbReference type="PROSITE" id="PS51419">
    <property type="entry name" value="RAB"/>
    <property type="match status" value="1"/>
</dbReference>
<dbReference type="GO" id="GO:0005525">
    <property type="term" value="F:GTP binding"/>
    <property type="evidence" value="ECO:0007669"/>
    <property type="project" value="UniProtKB-KW"/>
</dbReference>
<evidence type="ECO:0000256" key="1">
    <source>
        <dbReference type="ARBA" id="ARBA00004200"/>
    </source>
</evidence>
<feature type="transmembrane region" description="Helical" evidence="15">
    <location>
        <begin position="627"/>
        <end position="648"/>
    </location>
</feature>
<evidence type="ECO:0000256" key="4">
    <source>
        <dbReference type="ARBA" id="ARBA00022723"/>
    </source>
</evidence>
<evidence type="ECO:0000256" key="11">
    <source>
        <dbReference type="ARBA" id="ARBA00023128"/>
    </source>
</evidence>
<dbReference type="InterPro" id="IPR027417">
    <property type="entry name" value="P-loop_NTPase"/>
</dbReference>
<evidence type="ECO:0000313" key="18">
    <source>
        <dbReference type="EMBL" id="CAD7274137.1"/>
    </source>
</evidence>
<accession>A0A7R9BGP0</accession>
<comment type="subcellular location">
    <subcellularLocation>
        <location evidence="1 14">Mitochondrion outer membrane</location>
        <topology evidence="1 14">Single-pass type IV membrane protein</topology>
    </subcellularLocation>
</comment>
<sequence length="652" mass="72785">MVRDCADFRSTINILLVGDSGVGKTSLILTLVSEEFTKDVPARVEQIIIPPEVTPEYVATSITDYCAKEQSEDQLIQEIHRADVICIVYAVDDYSTLQSASDRWIPLLHMVLGNEHTTPVVLVGNKSDLVTDSTIDDVNDLMRAHREIETCVECSAKTLRNISELFYYAQKAVLHPTAPLYQVEERCLTEKAKKALTRVFKICDVDNDGLLNDVELNAFQKHCFNAPVSPSALEEVKETVKRQLPDGVHKNCLTLDGFLFLNCLFILRGKHQTIWTVLKKFGYNLRLGLGAEYLNPGLMIPPGASTELSPAGTQFLVALFERFDRDRDGSLCPSELNELFSLCPSNPWGSDVAWSVPTNDKGWITLPGFLAKWILTTYLDVRETMLYLAYLGYPINENNNQTQAVKVTREKHLDAQKKQTNRGVFLCHVIGQHGAGKSSFCQGLLKRNLSDIKSFGMLSRASSTTSLDKIGQFGDMAGGGSEAPKYIVNALSVYGQEKYLILRDIDVYNTSDALNPDEINCDVACLVYDTSDPKSFQFIAKIYIKYFSDKGIPCLLVGTKADLERAPQNYFLTPEDFCTKYNLPPLQTYSASRPHPISRDVFLKLATMASYPHLRTLDLSNLTFTSWLKLGFGAAAGIAIALGIMRYVHRSR</sequence>
<dbReference type="Pfam" id="PF13202">
    <property type="entry name" value="EF-hand_5"/>
    <property type="match status" value="1"/>
</dbReference>
<dbReference type="Proteomes" id="UP000678499">
    <property type="component" value="Unassembled WGS sequence"/>
</dbReference>
<keyword evidence="8 14" id="KW-0378">Hydrolase</keyword>
<evidence type="ECO:0000259" key="17">
    <source>
        <dbReference type="PROSITE" id="PS51423"/>
    </source>
</evidence>
<protein>
    <recommendedName>
        <fullName evidence="14">Mitochondrial Rho GTPase</fullName>
        <ecNumber evidence="14">3.6.5.-</ecNumber>
    </recommendedName>
</protein>
<evidence type="ECO:0000256" key="2">
    <source>
        <dbReference type="ARBA" id="ARBA00007981"/>
    </source>
</evidence>
<dbReference type="Pfam" id="PF08355">
    <property type="entry name" value="EF_assoc_1"/>
    <property type="match status" value="1"/>
</dbReference>
<dbReference type="FunFam" id="1.10.238.10:FF:000011">
    <property type="entry name" value="Mitochondrial Rho GTPase"/>
    <property type="match status" value="1"/>
</dbReference>
<keyword evidence="11 14" id="KW-0496">Mitochondrion</keyword>
<dbReference type="EMBL" id="CAJPEX010000209">
    <property type="protein sequence ID" value="CAG0914289.1"/>
    <property type="molecule type" value="Genomic_DNA"/>
</dbReference>
<dbReference type="SMART" id="SM00175">
    <property type="entry name" value="RAB"/>
    <property type="match status" value="1"/>
</dbReference>
<dbReference type="FunFam" id="3.40.50.300:FF:000170">
    <property type="entry name" value="Mitochondrial Rho GTPase"/>
    <property type="match status" value="1"/>
</dbReference>
<evidence type="ECO:0000256" key="3">
    <source>
        <dbReference type="ARBA" id="ARBA00022692"/>
    </source>
</evidence>
<dbReference type="PRINTS" id="PR00449">
    <property type="entry name" value="RASTRNSFRMNG"/>
</dbReference>
<dbReference type="EMBL" id="OA882246">
    <property type="protein sequence ID" value="CAD7274137.1"/>
    <property type="molecule type" value="Genomic_DNA"/>
</dbReference>
<dbReference type="GO" id="GO:0005509">
    <property type="term" value="F:calcium ion binding"/>
    <property type="evidence" value="ECO:0007669"/>
    <property type="project" value="InterPro"/>
</dbReference>
<evidence type="ECO:0000256" key="9">
    <source>
        <dbReference type="ARBA" id="ARBA00022837"/>
    </source>
</evidence>
<keyword evidence="4" id="KW-0479">Metal-binding</keyword>
<dbReference type="InterPro" id="IPR011992">
    <property type="entry name" value="EF-hand-dom_pair"/>
</dbReference>
<dbReference type="InterPro" id="IPR018247">
    <property type="entry name" value="EF_Hand_1_Ca_BS"/>
</dbReference>
<comment type="similarity">
    <text evidence="2 14">Belongs to the mitochondrial Rho GTPase family.</text>
</comment>
<gene>
    <name evidence="18" type="ORF">NMOB1V02_LOCUS1989</name>
</gene>
<dbReference type="SMART" id="SM00174">
    <property type="entry name" value="RHO"/>
    <property type="match status" value="1"/>
</dbReference>
<dbReference type="SUPFAM" id="SSF47473">
    <property type="entry name" value="EF-hand"/>
    <property type="match status" value="1"/>
</dbReference>
<evidence type="ECO:0000256" key="13">
    <source>
        <dbReference type="ARBA" id="ARBA00023136"/>
    </source>
</evidence>
<evidence type="ECO:0000256" key="12">
    <source>
        <dbReference type="ARBA" id="ARBA00023134"/>
    </source>
</evidence>
<dbReference type="AlphaFoldDB" id="A0A7R9BGP0"/>
<evidence type="ECO:0000256" key="6">
    <source>
        <dbReference type="ARBA" id="ARBA00022741"/>
    </source>
</evidence>
<evidence type="ECO:0000259" key="16">
    <source>
        <dbReference type="PROSITE" id="PS50222"/>
    </source>
</evidence>
<evidence type="ECO:0000256" key="5">
    <source>
        <dbReference type="ARBA" id="ARBA00022737"/>
    </source>
</evidence>
<dbReference type="Pfam" id="PF08356">
    <property type="entry name" value="EF_assoc_2"/>
    <property type="match status" value="1"/>
</dbReference>
<proteinExistence type="inferred from homology"/>
<reference evidence="18" key="1">
    <citation type="submission" date="2020-11" db="EMBL/GenBank/DDBJ databases">
        <authorList>
            <person name="Tran Van P."/>
        </authorList>
    </citation>
    <scope>NUCLEOTIDE SEQUENCE</scope>
</reference>
<dbReference type="PANTHER" id="PTHR46819:SF1">
    <property type="entry name" value="EF-HAND CALCIUM-BINDING DOMAIN-CONTAINING PROTEIN 7"/>
    <property type="match status" value="1"/>
</dbReference>
<evidence type="ECO:0000256" key="7">
    <source>
        <dbReference type="ARBA" id="ARBA00022787"/>
    </source>
</evidence>
<evidence type="ECO:0000313" key="19">
    <source>
        <dbReference type="Proteomes" id="UP000678499"/>
    </source>
</evidence>
<dbReference type="Gene3D" id="1.10.238.10">
    <property type="entry name" value="EF-hand"/>
    <property type="match status" value="2"/>
</dbReference>
<dbReference type="PROSITE" id="PS50222">
    <property type="entry name" value="EF_HAND_2"/>
    <property type="match status" value="1"/>
</dbReference>
<dbReference type="SMART" id="SM00173">
    <property type="entry name" value="RAS"/>
    <property type="match status" value="1"/>
</dbReference>
<dbReference type="InterPro" id="IPR013566">
    <property type="entry name" value="EF_hand_assoc_1"/>
</dbReference>
<dbReference type="PROSITE" id="PS00018">
    <property type="entry name" value="EF_HAND_1"/>
    <property type="match status" value="2"/>
</dbReference>
<keyword evidence="12 14" id="KW-0342">GTP-binding</keyword>
<feature type="domain" description="Miro" evidence="17">
    <location>
        <begin position="9"/>
        <end position="175"/>
    </location>
</feature>
<dbReference type="Gene3D" id="3.40.50.300">
    <property type="entry name" value="P-loop containing nucleotide triphosphate hydrolases"/>
    <property type="match status" value="2"/>
</dbReference>
<dbReference type="FunFam" id="3.40.50.300:FF:000553">
    <property type="entry name" value="Mitochondrial Rho GTPase"/>
    <property type="match status" value="1"/>
</dbReference>
<dbReference type="PIRSF" id="PIRSF037488">
    <property type="entry name" value="Mt_Rho_GTPase"/>
    <property type="match status" value="1"/>
</dbReference>
<keyword evidence="6 14" id="KW-0547">Nucleotide-binding</keyword>
<keyword evidence="19" id="KW-1185">Reference proteome</keyword>
<feature type="domain" description="Miro" evidence="17">
    <location>
        <begin position="422"/>
        <end position="611"/>
    </location>
</feature>
<dbReference type="EC" id="3.6.5.-" evidence="14"/>
<evidence type="ECO:0000256" key="8">
    <source>
        <dbReference type="ARBA" id="ARBA00022801"/>
    </source>
</evidence>
<dbReference type="GO" id="GO:0005741">
    <property type="term" value="C:mitochondrial outer membrane"/>
    <property type="evidence" value="ECO:0007669"/>
    <property type="project" value="UniProtKB-SubCell"/>
</dbReference>
<dbReference type="PANTHER" id="PTHR46819">
    <property type="entry name" value="EF-HAND CALCIUM-BINDING DOMAIN-CONTAINING PROTEIN 7"/>
    <property type="match status" value="1"/>
</dbReference>
<dbReference type="InterPro" id="IPR052266">
    <property type="entry name" value="Miro-EF-hand_domain"/>
</dbReference>
<dbReference type="InterPro" id="IPR020860">
    <property type="entry name" value="MIRO_dom"/>
</dbReference>
<keyword evidence="7 14" id="KW-1000">Mitochondrion outer membrane</keyword>
<dbReference type="InterPro" id="IPR001806">
    <property type="entry name" value="Small_GTPase"/>
</dbReference>
<evidence type="ECO:0000256" key="10">
    <source>
        <dbReference type="ARBA" id="ARBA00022989"/>
    </source>
</evidence>
<organism evidence="18">
    <name type="scientific">Notodromas monacha</name>
    <dbReference type="NCBI Taxonomy" id="399045"/>
    <lineage>
        <taxon>Eukaryota</taxon>
        <taxon>Metazoa</taxon>
        <taxon>Ecdysozoa</taxon>
        <taxon>Arthropoda</taxon>
        <taxon>Crustacea</taxon>
        <taxon>Oligostraca</taxon>
        <taxon>Ostracoda</taxon>
        <taxon>Podocopa</taxon>
        <taxon>Podocopida</taxon>
        <taxon>Cypridocopina</taxon>
        <taxon>Cypridoidea</taxon>
        <taxon>Cyprididae</taxon>
        <taxon>Notodromas</taxon>
    </lineage>
</organism>
<dbReference type="InterPro" id="IPR013567">
    <property type="entry name" value="EF_hand_assoc_2"/>
</dbReference>
<keyword evidence="5" id="KW-0677">Repeat</keyword>
<dbReference type="GO" id="GO:0003924">
    <property type="term" value="F:GTPase activity"/>
    <property type="evidence" value="ECO:0007669"/>
    <property type="project" value="InterPro"/>
</dbReference>
<keyword evidence="10 15" id="KW-1133">Transmembrane helix</keyword>
<dbReference type="Pfam" id="PF00071">
    <property type="entry name" value="Ras"/>
    <property type="match status" value="1"/>
</dbReference>